<keyword evidence="3" id="KW-0808">Transferase</keyword>
<dbReference type="InterPro" id="IPR029057">
    <property type="entry name" value="PRTase-like"/>
</dbReference>
<evidence type="ECO:0000313" key="3">
    <source>
        <dbReference type="EMBL" id="NYI47164.1"/>
    </source>
</evidence>
<dbReference type="RefSeq" id="WP_179651092.1">
    <property type="nucleotide sequence ID" value="NZ_JACBZM010000001.1"/>
</dbReference>
<dbReference type="AlphaFoldDB" id="A0A7Y9ZKK8"/>
<proteinExistence type="predicted"/>
<organism evidence="3 4">
    <name type="scientific">Nocardioides aromaticivorans</name>
    <dbReference type="NCBI Taxonomy" id="200618"/>
    <lineage>
        <taxon>Bacteria</taxon>
        <taxon>Bacillati</taxon>
        <taxon>Actinomycetota</taxon>
        <taxon>Actinomycetes</taxon>
        <taxon>Propionibacteriales</taxon>
        <taxon>Nocardioidaceae</taxon>
        <taxon>Nocardioides</taxon>
    </lineage>
</organism>
<name>A0A7Y9ZKK8_9ACTN</name>
<dbReference type="EMBL" id="JACBZM010000001">
    <property type="protein sequence ID" value="NYI47164.1"/>
    <property type="molecule type" value="Genomic_DNA"/>
</dbReference>
<feature type="domain" description="TRSP" evidence="1">
    <location>
        <begin position="269"/>
        <end position="403"/>
    </location>
</feature>
<dbReference type="Pfam" id="PF15609">
    <property type="entry name" value="PRTase_2"/>
    <property type="match status" value="1"/>
</dbReference>
<dbReference type="Gene3D" id="3.40.50.2020">
    <property type="match status" value="1"/>
</dbReference>
<dbReference type="InterPro" id="IPR000836">
    <property type="entry name" value="PRTase_dom"/>
</dbReference>
<dbReference type="SUPFAM" id="SSF53271">
    <property type="entry name" value="PRTase-like"/>
    <property type="match status" value="1"/>
</dbReference>
<protein>
    <submittedName>
        <fullName evidence="3">Pyrimidine operon attenuation protein/uracil phosphoribosyltransferase</fullName>
    </submittedName>
</protein>
<dbReference type="InterPro" id="IPR041688">
    <property type="entry name" value="PRTase_2"/>
</dbReference>
<evidence type="ECO:0000313" key="4">
    <source>
        <dbReference type="Proteomes" id="UP000562045"/>
    </source>
</evidence>
<dbReference type="PIRSF" id="PIRSF020967">
    <property type="entry name" value="UCP020967"/>
    <property type="match status" value="1"/>
</dbReference>
<evidence type="ECO:0000259" key="2">
    <source>
        <dbReference type="Pfam" id="PF15609"/>
    </source>
</evidence>
<sequence length="426" mass="44272">MTLTRPASPSADVRALLGLDIRSGGAVAFDDLAGLALRDNPRRAHLIVSRILGKHIPVPGATVLDGGHRLGDLVAAELAAQGPAGDVDDALVIGYCETATGLGHAVAQRLGMSYLHSTREPVADLPVAVSFEEEHSHAVAHHLQPGPSVRLAGAGPLVLVDDELTTGRTALNTIEALHARFPRPAYVVAALIDARTPAQRKAFDQRAAEIGVDVRVASLAAIAVDVPDDVLDRAARARAELAPGAPSPAGAPAPVHVYDDRWPADQPTGARNGLTAGETARLDDAAAGVARWLGPELSGRVLVVGTEELMFLPTLVAAHLADQHPALDVVTQSTTRSPVHAADQPGYAVRRTLEFAAPTEPGRPARLHNVVDPSAAVPDGAAWSDLRHDHVVVVVDTPADAAAPLAEALRPFADVVHVVTVTGGPR</sequence>
<dbReference type="GO" id="GO:0016757">
    <property type="term" value="F:glycosyltransferase activity"/>
    <property type="evidence" value="ECO:0007669"/>
    <property type="project" value="UniProtKB-KW"/>
</dbReference>
<dbReference type="Proteomes" id="UP000562045">
    <property type="component" value="Unassembled WGS sequence"/>
</dbReference>
<dbReference type="Pfam" id="PF12500">
    <property type="entry name" value="TRSP"/>
    <property type="match status" value="1"/>
</dbReference>
<dbReference type="InterPro" id="IPR011214">
    <property type="entry name" value="UCP020967"/>
</dbReference>
<accession>A0A7Y9ZKK8</accession>
<reference evidence="3 4" key="1">
    <citation type="submission" date="2020-07" db="EMBL/GenBank/DDBJ databases">
        <title>Sequencing the genomes of 1000 actinobacteria strains.</title>
        <authorList>
            <person name="Klenk H.-P."/>
        </authorList>
    </citation>
    <scope>NUCLEOTIDE SEQUENCE [LARGE SCALE GENOMIC DNA]</scope>
    <source>
        <strain evidence="3 4">DSM 15131</strain>
    </source>
</reference>
<dbReference type="InterPro" id="IPR022537">
    <property type="entry name" value="TRSP_dom"/>
</dbReference>
<gene>
    <name evidence="3" type="ORF">BJ993_004244</name>
</gene>
<dbReference type="CDD" id="cd06223">
    <property type="entry name" value="PRTases_typeI"/>
    <property type="match status" value="1"/>
</dbReference>
<keyword evidence="3" id="KW-0328">Glycosyltransferase</keyword>
<feature type="domain" description="Orotate phosphoribosyltransferase-like" evidence="2">
    <location>
        <begin position="32"/>
        <end position="220"/>
    </location>
</feature>
<evidence type="ECO:0000259" key="1">
    <source>
        <dbReference type="Pfam" id="PF12500"/>
    </source>
</evidence>
<comment type="caution">
    <text evidence="3">The sequence shown here is derived from an EMBL/GenBank/DDBJ whole genome shotgun (WGS) entry which is preliminary data.</text>
</comment>